<name>A0ABR0AE20_9CRUS</name>
<comment type="caution">
    <text evidence="2">The sequence shown here is derived from an EMBL/GenBank/DDBJ whole genome shotgun (WGS) entry which is preliminary data.</text>
</comment>
<organism evidence="2 3">
    <name type="scientific">Daphnia magna</name>
    <dbReference type="NCBI Taxonomy" id="35525"/>
    <lineage>
        <taxon>Eukaryota</taxon>
        <taxon>Metazoa</taxon>
        <taxon>Ecdysozoa</taxon>
        <taxon>Arthropoda</taxon>
        <taxon>Crustacea</taxon>
        <taxon>Branchiopoda</taxon>
        <taxon>Diplostraca</taxon>
        <taxon>Cladocera</taxon>
        <taxon>Anomopoda</taxon>
        <taxon>Daphniidae</taxon>
        <taxon>Daphnia</taxon>
    </lineage>
</organism>
<sequence length="61" mass="6844">MQQTETSEAFPVVLKRLGYAITSSDEVRLVQAWPESSSGSTSTTTMNHRTNGRRNSKQTKR</sequence>
<reference evidence="2 3" key="1">
    <citation type="journal article" date="2023" name="Nucleic Acids Res.">
        <title>The hologenome of Daphnia magna reveals possible DNA methylation and microbiome-mediated evolution of the host genome.</title>
        <authorList>
            <person name="Chaturvedi A."/>
            <person name="Li X."/>
            <person name="Dhandapani V."/>
            <person name="Marshall H."/>
            <person name="Kissane S."/>
            <person name="Cuenca-Cambronero M."/>
            <person name="Asole G."/>
            <person name="Calvet F."/>
            <person name="Ruiz-Romero M."/>
            <person name="Marangio P."/>
            <person name="Guigo R."/>
            <person name="Rago D."/>
            <person name="Mirbahai L."/>
            <person name="Eastwood N."/>
            <person name="Colbourne J.K."/>
            <person name="Zhou J."/>
            <person name="Mallon E."/>
            <person name="Orsini L."/>
        </authorList>
    </citation>
    <scope>NUCLEOTIDE SEQUENCE [LARGE SCALE GENOMIC DNA]</scope>
    <source>
        <strain evidence="2">LRV0_1</strain>
    </source>
</reference>
<protein>
    <submittedName>
        <fullName evidence="2">Uncharacterized protein</fullName>
    </submittedName>
</protein>
<keyword evidence="3" id="KW-1185">Reference proteome</keyword>
<proteinExistence type="predicted"/>
<evidence type="ECO:0000256" key="1">
    <source>
        <dbReference type="SAM" id="MobiDB-lite"/>
    </source>
</evidence>
<feature type="compositionally biased region" description="Low complexity" evidence="1">
    <location>
        <begin position="36"/>
        <end position="45"/>
    </location>
</feature>
<dbReference type="Proteomes" id="UP001234178">
    <property type="component" value="Unassembled WGS sequence"/>
</dbReference>
<feature type="region of interest" description="Disordered" evidence="1">
    <location>
        <begin position="32"/>
        <end position="61"/>
    </location>
</feature>
<gene>
    <name evidence="2" type="ORF">OUZ56_008785</name>
</gene>
<feature type="compositionally biased region" description="Basic residues" evidence="1">
    <location>
        <begin position="50"/>
        <end position="61"/>
    </location>
</feature>
<dbReference type="EMBL" id="JAOYFB010000037">
    <property type="protein sequence ID" value="KAK4023369.1"/>
    <property type="molecule type" value="Genomic_DNA"/>
</dbReference>
<evidence type="ECO:0000313" key="3">
    <source>
        <dbReference type="Proteomes" id="UP001234178"/>
    </source>
</evidence>
<accession>A0ABR0AE20</accession>
<evidence type="ECO:0000313" key="2">
    <source>
        <dbReference type="EMBL" id="KAK4023369.1"/>
    </source>
</evidence>